<sequence length="330" mass="34808">MQPRHGKATRRASEARATAPEASAPSARGAPTDPNQSLAAPEAARPNAGKLGPPRESGSGQKKSAQDTQERPPARELGARPKKAPQRAKDARLSDAMSASGAEGREPPAAPEPAFSRAGSRRPTGARYSAEPRPPPGPWDLHSPGLPVSGPILGRRESAPRTWKLRAVLGKLRLSRDDVSNAAQVVNSVVDHLLCRLKQRESEFKGVELLHTGSYYERVKPCSSASLKSAVPTSPAKLLAAAGLAGGCGSGWRLRRERAERPECTCGKAAGPARWLETCPPPPETQALARPSTLAQLRARARRPACGGGDEDDRVDIGGKMASAGGKDER</sequence>
<proteinExistence type="predicted"/>
<organism evidence="2 3">
    <name type="scientific">Saguinus oedipus</name>
    <name type="common">Cotton-top tamarin</name>
    <name type="synonym">Oedipomidas oedipus</name>
    <dbReference type="NCBI Taxonomy" id="9490"/>
    <lineage>
        <taxon>Eukaryota</taxon>
        <taxon>Metazoa</taxon>
        <taxon>Chordata</taxon>
        <taxon>Craniata</taxon>
        <taxon>Vertebrata</taxon>
        <taxon>Euteleostomi</taxon>
        <taxon>Mammalia</taxon>
        <taxon>Eutheria</taxon>
        <taxon>Euarchontoglires</taxon>
        <taxon>Primates</taxon>
        <taxon>Haplorrhini</taxon>
        <taxon>Platyrrhini</taxon>
        <taxon>Cebidae</taxon>
        <taxon>Callitrichinae</taxon>
        <taxon>Saguinus</taxon>
    </lineage>
</organism>
<evidence type="ECO:0000313" key="3">
    <source>
        <dbReference type="Proteomes" id="UP001266305"/>
    </source>
</evidence>
<comment type="caution">
    <text evidence="2">The sequence shown here is derived from an EMBL/GenBank/DDBJ whole genome shotgun (WGS) entry which is preliminary data.</text>
</comment>
<feature type="region of interest" description="Disordered" evidence="1">
    <location>
        <begin position="301"/>
        <end position="330"/>
    </location>
</feature>
<dbReference type="Gene3D" id="3.30.460.90">
    <property type="match status" value="1"/>
</dbReference>
<name>A0ABQ9VX21_SAGOE</name>
<accession>A0ABQ9VX21</accession>
<feature type="compositionally biased region" description="Basic and acidic residues" evidence="1">
    <location>
        <begin position="64"/>
        <end position="79"/>
    </location>
</feature>
<dbReference type="EMBL" id="JASSZA010000004">
    <property type="protein sequence ID" value="KAK2113939.1"/>
    <property type="molecule type" value="Genomic_DNA"/>
</dbReference>
<reference evidence="2 3" key="1">
    <citation type="submission" date="2023-05" db="EMBL/GenBank/DDBJ databases">
        <title>B98-5 Cell Line De Novo Hybrid Assembly: An Optical Mapping Approach.</title>
        <authorList>
            <person name="Kananen K."/>
            <person name="Auerbach J.A."/>
            <person name="Kautto E."/>
            <person name="Blachly J.S."/>
        </authorList>
    </citation>
    <scope>NUCLEOTIDE SEQUENCE [LARGE SCALE GENOMIC DNA]</scope>
    <source>
        <strain evidence="2">B95-8</strain>
        <tissue evidence="2">Cell line</tissue>
    </source>
</reference>
<evidence type="ECO:0000256" key="1">
    <source>
        <dbReference type="SAM" id="MobiDB-lite"/>
    </source>
</evidence>
<keyword evidence="3" id="KW-1185">Reference proteome</keyword>
<dbReference type="Proteomes" id="UP001266305">
    <property type="component" value="Unassembled WGS sequence"/>
</dbReference>
<gene>
    <name evidence="2" type="ORF">P7K49_008205</name>
</gene>
<protein>
    <submittedName>
        <fullName evidence="2">Uncharacterized protein</fullName>
    </submittedName>
</protein>
<evidence type="ECO:0000313" key="2">
    <source>
        <dbReference type="EMBL" id="KAK2113939.1"/>
    </source>
</evidence>
<feature type="compositionally biased region" description="Low complexity" evidence="1">
    <location>
        <begin position="15"/>
        <end position="28"/>
    </location>
</feature>
<feature type="compositionally biased region" description="Basic residues" evidence="1">
    <location>
        <begin position="1"/>
        <end position="10"/>
    </location>
</feature>
<feature type="region of interest" description="Disordered" evidence="1">
    <location>
        <begin position="1"/>
        <end position="146"/>
    </location>
</feature>